<feature type="transmembrane region" description="Helical" evidence="1">
    <location>
        <begin position="56"/>
        <end position="75"/>
    </location>
</feature>
<gene>
    <name evidence="2" type="ORF">QP027_01140</name>
</gene>
<evidence type="ECO:0000256" key="1">
    <source>
        <dbReference type="SAM" id="Phobius"/>
    </source>
</evidence>
<dbReference type="InterPro" id="IPR025323">
    <property type="entry name" value="DUF4229"/>
</dbReference>
<reference evidence="2 3" key="1">
    <citation type="submission" date="2023-05" db="EMBL/GenBank/DDBJ databases">
        <title>Corynebacterium suedekumii sp. nov. and Corynebacterium breve sp. nov. isolated from raw cow's milk.</title>
        <authorList>
            <person name="Baer M.K."/>
            <person name="Mehl L."/>
            <person name="Hellmuth R."/>
            <person name="Marke G."/>
            <person name="Lipski A."/>
        </authorList>
    </citation>
    <scope>NUCLEOTIDE SEQUENCE [LARGE SCALE GENOMIC DNA]</scope>
    <source>
        <strain evidence="2 3">R4</strain>
    </source>
</reference>
<organism evidence="2 3">
    <name type="scientific">Corynebacterium breve</name>
    <dbReference type="NCBI Taxonomy" id="3049799"/>
    <lineage>
        <taxon>Bacteria</taxon>
        <taxon>Bacillati</taxon>
        <taxon>Actinomycetota</taxon>
        <taxon>Actinomycetes</taxon>
        <taxon>Mycobacteriales</taxon>
        <taxon>Corynebacteriaceae</taxon>
        <taxon>Corynebacterium</taxon>
    </lineage>
</organism>
<dbReference type="Proteomes" id="UP001225598">
    <property type="component" value="Chromosome"/>
</dbReference>
<keyword evidence="3" id="KW-1185">Reference proteome</keyword>
<dbReference type="RefSeq" id="WP_284825359.1">
    <property type="nucleotide sequence ID" value="NZ_CP126969.1"/>
</dbReference>
<dbReference type="Pfam" id="PF14012">
    <property type="entry name" value="DUF4229"/>
    <property type="match status" value="1"/>
</dbReference>
<accession>A0ABY8VEE9</accession>
<keyword evidence="1" id="KW-0812">Transmembrane</keyword>
<evidence type="ECO:0000313" key="3">
    <source>
        <dbReference type="Proteomes" id="UP001225598"/>
    </source>
</evidence>
<proteinExistence type="predicted"/>
<name>A0ABY8VEE9_9CORY</name>
<keyword evidence="1" id="KW-1133">Transmembrane helix</keyword>
<sequence length="107" mass="11820">MATPEKKTDTPELDPAVRSRANKAVAIYGLLRLGLFIALTIVIQVLALLLGAPVPIVISALLALIVAFPLSMLMFRKQRVEATNAVAEWSAKRKAKKEWVRQELAER</sequence>
<keyword evidence="1" id="KW-0472">Membrane</keyword>
<protein>
    <submittedName>
        <fullName evidence="2">DUF4229 domain-containing protein</fullName>
    </submittedName>
</protein>
<feature type="transmembrane region" description="Helical" evidence="1">
    <location>
        <begin position="25"/>
        <end position="50"/>
    </location>
</feature>
<evidence type="ECO:0000313" key="2">
    <source>
        <dbReference type="EMBL" id="WIM68036.1"/>
    </source>
</evidence>
<dbReference type="EMBL" id="CP126969">
    <property type="protein sequence ID" value="WIM68036.1"/>
    <property type="molecule type" value="Genomic_DNA"/>
</dbReference>